<dbReference type="InterPro" id="IPR013321">
    <property type="entry name" value="Arc_rbn_hlx_hlx"/>
</dbReference>
<name>A0A3E2B4I1_9FIRM</name>
<dbReference type="InterPro" id="IPR010985">
    <property type="entry name" value="Ribbon_hlx_hlx"/>
</dbReference>
<keyword evidence="2" id="KW-1185">Reference proteome</keyword>
<dbReference type="GO" id="GO:0006355">
    <property type="term" value="P:regulation of DNA-templated transcription"/>
    <property type="evidence" value="ECO:0007669"/>
    <property type="project" value="InterPro"/>
</dbReference>
<organism evidence="1 2">
    <name type="scientific">Evtepia gabavorous</name>
    <dbReference type="NCBI Taxonomy" id="2211183"/>
    <lineage>
        <taxon>Bacteria</taxon>
        <taxon>Bacillati</taxon>
        <taxon>Bacillota</taxon>
        <taxon>Clostridia</taxon>
        <taxon>Eubacteriales</taxon>
        <taxon>Evtepia</taxon>
    </lineage>
</organism>
<dbReference type="RefSeq" id="WP_021919055.1">
    <property type="nucleotide sequence ID" value="NZ_CAKXKJ010000006.1"/>
</dbReference>
<dbReference type="OrthoDB" id="9812601at2"/>
<proteinExistence type="predicted"/>
<dbReference type="Proteomes" id="UP000260649">
    <property type="component" value="Unassembled WGS sequence"/>
</dbReference>
<sequence>MAEGKKDAKKQIPLRLSAKLYAAIAAWAEDDFRSVNGQIEYLLTECVRQRKKNGKYVSDELDVPPELDLE</sequence>
<dbReference type="EMBL" id="QQRQ01000006">
    <property type="protein sequence ID" value="RFT06886.1"/>
    <property type="molecule type" value="Genomic_DNA"/>
</dbReference>
<accession>A0A3E2B4I1</accession>
<evidence type="ECO:0000313" key="1">
    <source>
        <dbReference type="EMBL" id="RFT06886.1"/>
    </source>
</evidence>
<dbReference type="AlphaFoldDB" id="A0A3E2B4I1"/>
<protein>
    <submittedName>
        <fullName evidence="1">PTS ascorbate transporter subunit IIC</fullName>
    </submittedName>
</protein>
<gene>
    <name evidence="1" type="ORF">DV520_05390</name>
</gene>
<dbReference type="GeneID" id="97995169"/>
<reference evidence="1 2" key="1">
    <citation type="submission" date="2018-07" db="EMBL/GenBank/DDBJ databases">
        <title>GABA Modulating Bacteria of the Human Gut Microbiota.</title>
        <authorList>
            <person name="Strandwitz P."/>
            <person name="Kim K.H."/>
            <person name="Terekhova D."/>
            <person name="Liu J.K."/>
            <person name="Sharma A."/>
            <person name="Levering J."/>
            <person name="Mcdonald D."/>
            <person name="Dietrich D."/>
            <person name="Ramadhar T.R."/>
            <person name="Lekbua A."/>
            <person name="Mroue N."/>
            <person name="Liston C."/>
            <person name="Stewart E.J."/>
            <person name="Dubin M.J."/>
            <person name="Zengler K."/>
            <person name="Knight R."/>
            <person name="Gilbert J.A."/>
            <person name="Clardy J."/>
            <person name="Lewis K."/>
        </authorList>
    </citation>
    <scope>NUCLEOTIDE SEQUENCE [LARGE SCALE GENOMIC DNA]</scope>
    <source>
        <strain evidence="1 2">KLE1738</strain>
    </source>
</reference>
<dbReference type="SUPFAM" id="SSF47598">
    <property type="entry name" value="Ribbon-helix-helix"/>
    <property type="match status" value="1"/>
</dbReference>
<evidence type="ECO:0000313" key="2">
    <source>
        <dbReference type="Proteomes" id="UP000260649"/>
    </source>
</evidence>
<dbReference type="Gene3D" id="1.10.1220.10">
    <property type="entry name" value="Met repressor-like"/>
    <property type="match status" value="1"/>
</dbReference>
<comment type="caution">
    <text evidence="1">The sequence shown here is derived from an EMBL/GenBank/DDBJ whole genome shotgun (WGS) entry which is preliminary data.</text>
</comment>